<proteinExistence type="predicted"/>
<dbReference type="STRING" id="1314785.A0A165EZ05"/>
<keyword evidence="3" id="KW-1185">Reference proteome</keyword>
<dbReference type="RefSeq" id="XP_040765752.1">
    <property type="nucleotide sequence ID" value="XM_040903064.1"/>
</dbReference>
<sequence length="169" mass="18517">LRREFRELEILDEIGQLRLRNELPTSVVGCTRSSLVRSFQSTFGLRYVPPTVPAALDWHNSPVGSLMPPLEPASWRLIEKEHCAQPTSARRRKSTGTVLTTAGPASTHGNKRRTEGDDALSSASKRGRPNSTLPSVGCSANAASSYVATGFKWDEQNWSCAYDAMLSIL</sequence>
<dbReference type="GeneID" id="63820095"/>
<feature type="non-terminal residue" evidence="2">
    <location>
        <position position="1"/>
    </location>
</feature>
<gene>
    <name evidence="2" type="ORF">LAESUDRAFT_601562</name>
</gene>
<dbReference type="Proteomes" id="UP000076871">
    <property type="component" value="Unassembled WGS sequence"/>
</dbReference>
<dbReference type="EMBL" id="KV427617">
    <property type="protein sequence ID" value="KZT08012.1"/>
    <property type="molecule type" value="Genomic_DNA"/>
</dbReference>
<feature type="compositionally biased region" description="Polar residues" evidence="1">
    <location>
        <begin position="95"/>
        <end position="108"/>
    </location>
</feature>
<feature type="non-terminal residue" evidence="2">
    <location>
        <position position="169"/>
    </location>
</feature>
<evidence type="ECO:0000313" key="2">
    <source>
        <dbReference type="EMBL" id="KZT08012.1"/>
    </source>
</evidence>
<dbReference type="OrthoDB" id="3247165at2759"/>
<dbReference type="InParanoid" id="A0A165EZ05"/>
<organism evidence="2 3">
    <name type="scientific">Laetiporus sulphureus 93-53</name>
    <dbReference type="NCBI Taxonomy" id="1314785"/>
    <lineage>
        <taxon>Eukaryota</taxon>
        <taxon>Fungi</taxon>
        <taxon>Dikarya</taxon>
        <taxon>Basidiomycota</taxon>
        <taxon>Agaricomycotina</taxon>
        <taxon>Agaricomycetes</taxon>
        <taxon>Polyporales</taxon>
        <taxon>Laetiporus</taxon>
    </lineage>
</organism>
<feature type="compositionally biased region" description="Polar residues" evidence="1">
    <location>
        <begin position="121"/>
        <end position="134"/>
    </location>
</feature>
<dbReference type="AlphaFoldDB" id="A0A165EZ05"/>
<evidence type="ECO:0000313" key="3">
    <source>
        <dbReference type="Proteomes" id="UP000076871"/>
    </source>
</evidence>
<reference evidence="2 3" key="1">
    <citation type="journal article" date="2016" name="Mol. Biol. Evol.">
        <title>Comparative Genomics of Early-Diverging Mushroom-Forming Fungi Provides Insights into the Origins of Lignocellulose Decay Capabilities.</title>
        <authorList>
            <person name="Nagy L.G."/>
            <person name="Riley R."/>
            <person name="Tritt A."/>
            <person name="Adam C."/>
            <person name="Daum C."/>
            <person name="Floudas D."/>
            <person name="Sun H."/>
            <person name="Yadav J.S."/>
            <person name="Pangilinan J."/>
            <person name="Larsson K.H."/>
            <person name="Matsuura K."/>
            <person name="Barry K."/>
            <person name="Labutti K."/>
            <person name="Kuo R."/>
            <person name="Ohm R.A."/>
            <person name="Bhattacharya S.S."/>
            <person name="Shirouzu T."/>
            <person name="Yoshinaga Y."/>
            <person name="Martin F.M."/>
            <person name="Grigoriev I.V."/>
            <person name="Hibbett D.S."/>
        </authorList>
    </citation>
    <scope>NUCLEOTIDE SEQUENCE [LARGE SCALE GENOMIC DNA]</scope>
    <source>
        <strain evidence="2 3">93-53</strain>
    </source>
</reference>
<feature type="region of interest" description="Disordered" evidence="1">
    <location>
        <begin position="85"/>
        <end position="137"/>
    </location>
</feature>
<name>A0A165EZ05_9APHY</name>
<evidence type="ECO:0000256" key="1">
    <source>
        <dbReference type="SAM" id="MobiDB-lite"/>
    </source>
</evidence>
<protein>
    <submittedName>
        <fullName evidence="2">Uncharacterized protein</fullName>
    </submittedName>
</protein>
<accession>A0A165EZ05</accession>